<dbReference type="RefSeq" id="WP_245868806.1">
    <property type="nucleotide sequence ID" value="NZ_PJMU01000001.1"/>
</dbReference>
<organism evidence="3 4">
    <name type="scientific">Pontibacter ramchanderi</name>
    <dbReference type="NCBI Taxonomy" id="1179743"/>
    <lineage>
        <taxon>Bacteria</taxon>
        <taxon>Pseudomonadati</taxon>
        <taxon>Bacteroidota</taxon>
        <taxon>Cytophagia</taxon>
        <taxon>Cytophagales</taxon>
        <taxon>Hymenobacteraceae</taxon>
        <taxon>Pontibacter</taxon>
    </lineage>
</organism>
<dbReference type="CDD" id="cd00371">
    <property type="entry name" value="HMA"/>
    <property type="match status" value="1"/>
</dbReference>
<reference evidence="3 4" key="1">
    <citation type="submission" date="2017-12" db="EMBL/GenBank/DDBJ databases">
        <title>Genomic Encyclopedia of Type Strains, Phase III (KMG-III): the genomes of soil and plant-associated and newly described type strains.</title>
        <authorList>
            <person name="Whitman W."/>
        </authorList>
    </citation>
    <scope>NUCLEOTIDE SEQUENCE [LARGE SCALE GENOMIC DNA]</scope>
    <source>
        <strain evidence="3 4">LP43</strain>
    </source>
</reference>
<evidence type="ECO:0000313" key="4">
    <source>
        <dbReference type="Proteomes" id="UP000233782"/>
    </source>
</evidence>
<keyword evidence="1" id="KW-0732">Signal</keyword>
<dbReference type="Pfam" id="PF00403">
    <property type="entry name" value="HMA"/>
    <property type="match status" value="1"/>
</dbReference>
<dbReference type="PROSITE" id="PS50846">
    <property type="entry name" value="HMA_2"/>
    <property type="match status" value="1"/>
</dbReference>
<dbReference type="GO" id="GO:0046872">
    <property type="term" value="F:metal ion binding"/>
    <property type="evidence" value="ECO:0007669"/>
    <property type="project" value="InterPro"/>
</dbReference>
<accession>A0A2N3V462</accession>
<feature type="domain" description="HMA" evidence="2">
    <location>
        <begin position="27"/>
        <end position="93"/>
    </location>
</feature>
<proteinExistence type="predicted"/>
<evidence type="ECO:0000256" key="1">
    <source>
        <dbReference type="SAM" id="SignalP"/>
    </source>
</evidence>
<evidence type="ECO:0000313" key="3">
    <source>
        <dbReference type="EMBL" id="PKV76346.1"/>
    </source>
</evidence>
<feature type="signal peptide" evidence="1">
    <location>
        <begin position="1"/>
        <end position="22"/>
    </location>
</feature>
<dbReference type="SUPFAM" id="SSF55008">
    <property type="entry name" value="HMA, heavy metal-associated domain"/>
    <property type="match status" value="1"/>
</dbReference>
<dbReference type="EMBL" id="PJMU01000001">
    <property type="protein sequence ID" value="PKV76346.1"/>
    <property type="molecule type" value="Genomic_DNA"/>
</dbReference>
<protein>
    <submittedName>
        <fullName evidence="3">Copper chaperone CopZ</fullName>
    </submittedName>
</protein>
<sequence length="117" mass="13024">MKIFRNLGLALVMFFATLSAQAQTGNEKTVQIKTSAVCGMCKKSIEKAMAYEKGVKASTLDVDSKMLTVTYDSKKTNEDKIRKAVNETGYDADDKPATPRAYNKLDDCCRKDSKMQH</sequence>
<name>A0A2N3V462_9BACT</name>
<dbReference type="InterPro" id="IPR006121">
    <property type="entry name" value="HMA_dom"/>
</dbReference>
<gene>
    <name evidence="3" type="ORF">BD749_1299</name>
</gene>
<feature type="chain" id="PRO_5014684835" evidence="1">
    <location>
        <begin position="23"/>
        <end position="117"/>
    </location>
</feature>
<dbReference type="Gene3D" id="3.30.70.100">
    <property type="match status" value="1"/>
</dbReference>
<keyword evidence="4" id="KW-1185">Reference proteome</keyword>
<evidence type="ECO:0000259" key="2">
    <source>
        <dbReference type="PROSITE" id="PS50846"/>
    </source>
</evidence>
<dbReference type="Proteomes" id="UP000233782">
    <property type="component" value="Unassembled WGS sequence"/>
</dbReference>
<dbReference type="AlphaFoldDB" id="A0A2N3V462"/>
<dbReference type="InterPro" id="IPR036163">
    <property type="entry name" value="HMA_dom_sf"/>
</dbReference>
<comment type="caution">
    <text evidence="3">The sequence shown here is derived from an EMBL/GenBank/DDBJ whole genome shotgun (WGS) entry which is preliminary data.</text>
</comment>